<dbReference type="Proteomes" id="UP000516013">
    <property type="component" value="Chromosome"/>
</dbReference>
<dbReference type="PRINTS" id="PR00508">
    <property type="entry name" value="S21N4MTFRASE"/>
</dbReference>
<dbReference type="InterPro" id="IPR002941">
    <property type="entry name" value="DNA_methylase_N4/N6"/>
</dbReference>
<dbReference type="InterPro" id="IPR029063">
    <property type="entry name" value="SAM-dependent_MTases_sf"/>
</dbReference>
<sequence length="297" mass="34580">MMNIERYEHGGHILFHGDALSTLSNQVASQSVDLIFVDPPYNIGKRFSNFYDKWESEDKYATWVYNVLEECTRVLKPNGSMYVMASTQAMPYFDLYLRKTMTILSRIVWHYDSSGVQATKYFGSMYEPILYCVKDKGNYIFNSDDIKIEAKTGAKRKLIDYRKTVPRQYNSEKVPGNVWYFPRVRYRMEEYENHPSQKPESLLERIILASSDPSNIVLDPFAGTFTSACVAKRLGRNSISIEFQEEYLRIGLRRILGWKEYKGEKLLPPSKNYVSKNQNRHKTNVIQRGLFDADTTA</sequence>
<dbReference type="Pfam" id="PF01555">
    <property type="entry name" value="N6_N4_Mtase"/>
    <property type="match status" value="1"/>
</dbReference>
<dbReference type="SUPFAM" id="SSF53335">
    <property type="entry name" value="S-adenosyl-L-methionine-dependent methyltransferases"/>
    <property type="match status" value="1"/>
</dbReference>
<dbReference type="Gene3D" id="3.40.50.150">
    <property type="entry name" value="Vaccinia Virus protein VP39"/>
    <property type="match status" value="1"/>
</dbReference>
<keyword evidence="7" id="KW-1185">Reference proteome</keyword>
<evidence type="ECO:0000313" key="6">
    <source>
        <dbReference type="EMBL" id="QNP28227.1"/>
    </source>
</evidence>
<organism evidence="6 7">
    <name type="scientific">Cylindrospermopsis curvispora GIHE-G1</name>
    <dbReference type="NCBI Taxonomy" id="2666332"/>
    <lineage>
        <taxon>Bacteria</taxon>
        <taxon>Bacillati</taxon>
        <taxon>Cyanobacteriota</taxon>
        <taxon>Cyanophyceae</taxon>
        <taxon>Nostocales</taxon>
        <taxon>Aphanizomenonaceae</taxon>
        <taxon>Cylindrospermopsis</taxon>
    </lineage>
</organism>
<dbReference type="KEGG" id="ccur:IAR63_09755"/>
<evidence type="ECO:0000259" key="5">
    <source>
        <dbReference type="Pfam" id="PF01555"/>
    </source>
</evidence>
<dbReference type="NCBIfam" id="NF008572">
    <property type="entry name" value="PRK11524.1"/>
    <property type="match status" value="1"/>
</dbReference>
<evidence type="ECO:0000256" key="2">
    <source>
        <dbReference type="ARBA" id="ARBA00022603"/>
    </source>
</evidence>
<dbReference type="PROSITE" id="PS00092">
    <property type="entry name" value="N6_MTASE"/>
    <property type="match status" value="1"/>
</dbReference>
<dbReference type="REBASE" id="443122">
    <property type="entry name" value="M.CcuG1ORF9755P"/>
</dbReference>
<evidence type="ECO:0000256" key="4">
    <source>
        <dbReference type="RuleBase" id="RU362026"/>
    </source>
</evidence>
<gene>
    <name evidence="6" type="primary">yhdJ</name>
    <name evidence="6" type="ORF">IAR63_09755</name>
</gene>
<dbReference type="EC" id="2.1.1.-" evidence="4"/>
<keyword evidence="3 6" id="KW-0808">Transferase</keyword>
<dbReference type="GO" id="GO:0008170">
    <property type="term" value="F:N-methyltransferase activity"/>
    <property type="evidence" value="ECO:0007669"/>
    <property type="project" value="InterPro"/>
</dbReference>
<evidence type="ECO:0000256" key="3">
    <source>
        <dbReference type="ARBA" id="ARBA00022679"/>
    </source>
</evidence>
<dbReference type="GO" id="GO:0003677">
    <property type="term" value="F:DNA binding"/>
    <property type="evidence" value="ECO:0007669"/>
    <property type="project" value="InterPro"/>
</dbReference>
<feature type="domain" description="DNA methylase N-4/N-6" evidence="5">
    <location>
        <begin position="32"/>
        <end position="250"/>
    </location>
</feature>
<dbReference type="RefSeq" id="WP_187705128.1">
    <property type="nucleotide sequence ID" value="NZ_CP060822.1"/>
</dbReference>
<proteinExistence type="inferred from homology"/>
<dbReference type="InterPro" id="IPR001091">
    <property type="entry name" value="RM_Methyltransferase"/>
</dbReference>
<accession>A0A7H0EWR1</accession>
<protein>
    <recommendedName>
        <fullName evidence="4">Methyltransferase</fullName>
        <ecNumber evidence="4">2.1.1.-</ecNumber>
    </recommendedName>
</protein>
<dbReference type="InterPro" id="IPR002052">
    <property type="entry name" value="DNA_methylase_N6_adenine_CS"/>
</dbReference>
<evidence type="ECO:0000256" key="1">
    <source>
        <dbReference type="ARBA" id="ARBA00006594"/>
    </source>
</evidence>
<keyword evidence="2 6" id="KW-0489">Methyltransferase</keyword>
<comment type="similarity">
    <text evidence="1 4">Belongs to the N(4)/N(6)-methyltransferase family.</text>
</comment>
<dbReference type="AlphaFoldDB" id="A0A7H0EWR1"/>
<evidence type="ECO:0000313" key="7">
    <source>
        <dbReference type="Proteomes" id="UP000516013"/>
    </source>
</evidence>
<dbReference type="EMBL" id="CP060822">
    <property type="protein sequence ID" value="QNP28227.1"/>
    <property type="molecule type" value="Genomic_DNA"/>
</dbReference>
<reference evidence="6 7" key="1">
    <citation type="submission" date="2020-08" db="EMBL/GenBank/DDBJ databases">
        <title>Complete genome sequence of Raphidiopsis curvispora isolated from drinking water reservoir in South Korea.</title>
        <authorList>
            <person name="Jeong J."/>
        </authorList>
    </citation>
    <scope>NUCLEOTIDE SEQUENCE [LARGE SCALE GENOMIC DNA]</scope>
    <source>
        <strain evidence="6 7">GIHE-G1</strain>
    </source>
</reference>
<dbReference type="GO" id="GO:0032259">
    <property type="term" value="P:methylation"/>
    <property type="evidence" value="ECO:0007669"/>
    <property type="project" value="UniProtKB-KW"/>
</dbReference>
<name>A0A7H0EWR1_9CYAN</name>